<dbReference type="InterPro" id="IPR011059">
    <property type="entry name" value="Metal-dep_hydrolase_composite"/>
</dbReference>
<feature type="domain" description="Amidohydrolase 3" evidence="1">
    <location>
        <begin position="171"/>
        <end position="405"/>
    </location>
</feature>
<accession>A0A6J7MEV2</accession>
<dbReference type="InterPro" id="IPR032466">
    <property type="entry name" value="Metal_Hydrolase"/>
</dbReference>
<dbReference type="EMBL" id="CAFAAJ010000008">
    <property type="protein sequence ID" value="CAB4790552.1"/>
    <property type="molecule type" value="Genomic_DNA"/>
</dbReference>
<sequence length="419" mass="43875">MAVVGTTMVAMSHVLRNALLADGRSVDITVERGTISAVSAAGSPLPAGSTSDDLNGRLLLPAMVEPHAHIDKAMTADTVPNPRGDLMGAIEAWISASDRGQFTHADMVERASAALERLLLSGTTAVRTHVNVGGDVGASYVVAVKEAVRRFDGLMDVQIVALTQQPITGSDGAVNRSALLEAIEVGIDLVGGCPHLDPDPRGLIDHAIKVATDAGIGIDLHIDETLNPDMLTLPILARAIQESGFPHPVSASHCVSLSVQPVAQQVAIAKEVAAAGISIIPLPQTNLFLQGWDHPVSMPRGIAPIDVLRDHGVRVAAGADNVQDPFNPMGRSDGLETAALLVMAAHQLPPAAMDLVSNAGREVLGLARVEMRVGDPADFFAITAPSVRGAIADAPRDRMVFRQGRLVARRTETATIVRT</sequence>
<dbReference type="Gene3D" id="2.30.40.10">
    <property type="entry name" value="Urease, subunit C, domain 1"/>
    <property type="match status" value="1"/>
</dbReference>
<dbReference type="SUPFAM" id="SSF51556">
    <property type="entry name" value="Metallo-dependent hydrolases"/>
    <property type="match status" value="1"/>
</dbReference>
<dbReference type="PANTHER" id="PTHR32027:SF9">
    <property type="entry name" value="BLL3847 PROTEIN"/>
    <property type="match status" value="1"/>
</dbReference>
<dbReference type="EMBL" id="CAFBON010000018">
    <property type="protein sequence ID" value="CAB4977003.1"/>
    <property type="molecule type" value="Genomic_DNA"/>
</dbReference>
<dbReference type="SUPFAM" id="SSF51338">
    <property type="entry name" value="Composite domain of metallo-dependent hydrolases"/>
    <property type="match status" value="1"/>
</dbReference>
<dbReference type="GO" id="GO:0016814">
    <property type="term" value="F:hydrolase activity, acting on carbon-nitrogen (but not peptide) bonds, in cyclic amidines"/>
    <property type="evidence" value="ECO:0007669"/>
    <property type="project" value="TreeGrafter"/>
</dbReference>
<protein>
    <submittedName>
        <fullName evidence="3">Unannotated protein</fullName>
    </submittedName>
</protein>
<dbReference type="Gene3D" id="3.20.20.140">
    <property type="entry name" value="Metal-dependent hydrolases"/>
    <property type="match status" value="1"/>
</dbReference>
<reference evidence="3" key="1">
    <citation type="submission" date="2020-05" db="EMBL/GenBank/DDBJ databases">
        <authorList>
            <person name="Chiriac C."/>
            <person name="Salcher M."/>
            <person name="Ghai R."/>
            <person name="Kavagutti S V."/>
        </authorList>
    </citation>
    <scope>NUCLEOTIDE SEQUENCE</scope>
</reference>
<dbReference type="AlphaFoldDB" id="A0A6J7MEV2"/>
<evidence type="ECO:0000313" key="2">
    <source>
        <dbReference type="EMBL" id="CAB4790552.1"/>
    </source>
</evidence>
<proteinExistence type="predicted"/>
<dbReference type="PANTHER" id="PTHR32027">
    <property type="entry name" value="CYTOSINE DEAMINASE"/>
    <property type="match status" value="1"/>
</dbReference>
<evidence type="ECO:0000259" key="1">
    <source>
        <dbReference type="Pfam" id="PF07969"/>
    </source>
</evidence>
<name>A0A6J7MEV2_9ZZZZ</name>
<dbReference type="Pfam" id="PF07969">
    <property type="entry name" value="Amidohydro_3"/>
    <property type="match status" value="1"/>
</dbReference>
<organism evidence="3">
    <name type="scientific">freshwater metagenome</name>
    <dbReference type="NCBI Taxonomy" id="449393"/>
    <lineage>
        <taxon>unclassified sequences</taxon>
        <taxon>metagenomes</taxon>
        <taxon>ecological metagenomes</taxon>
    </lineage>
</organism>
<dbReference type="InterPro" id="IPR013108">
    <property type="entry name" value="Amidohydro_3"/>
</dbReference>
<dbReference type="InterPro" id="IPR052349">
    <property type="entry name" value="Metallo-hydrolase_Enzymes"/>
</dbReference>
<gene>
    <name evidence="2" type="ORF">UFOPK3001_00203</name>
    <name evidence="3" type="ORF">UFOPK3954_00300</name>
</gene>
<dbReference type="CDD" id="cd01293">
    <property type="entry name" value="Bact_CD"/>
    <property type="match status" value="1"/>
</dbReference>
<evidence type="ECO:0000313" key="3">
    <source>
        <dbReference type="EMBL" id="CAB4977003.1"/>
    </source>
</evidence>